<accession>A0A2P4ZS76</accession>
<gene>
    <name evidence="2" type="ORF">TGAM01_v204096</name>
</gene>
<dbReference type="GeneID" id="29980731"/>
<dbReference type="EMBL" id="JPDN02000011">
    <property type="protein sequence ID" value="PON27147.1"/>
    <property type="molecule type" value="Genomic_DNA"/>
</dbReference>
<reference evidence="2 3" key="1">
    <citation type="journal article" date="2016" name="Genome Announc.">
        <title>Draft Whole-Genome Sequence of Trichoderma gamsii T6085, a Promising Biocontrol Agent of Fusarium Head Blight on Wheat.</title>
        <authorList>
            <person name="Baroncelli R."/>
            <person name="Zapparata A."/>
            <person name="Piaggeschi G."/>
            <person name="Sarrocco S."/>
            <person name="Vannacci G."/>
        </authorList>
    </citation>
    <scope>NUCLEOTIDE SEQUENCE [LARGE SCALE GENOMIC DNA]</scope>
    <source>
        <strain evidence="2 3">T6085</strain>
    </source>
</reference>
<dbReference type="AlphaFoldDB" id="A0A2P4ZS76"/>
<feature type="region of interest" description="Disordered" evidence="1">
    <location>
        <begin position="1"/>
        <end position="37"/>
    </location>
</feature>
<evidence type="ECO:0000313" key="2">
    <source>
        <dbReference type="EMBL" id="PON27147.1"/>
    </source>
</evidence>
<comment type="caution">
    <text evidence="2">The sequence shown here is derived from an EMBL/GenBank/DDBJ whole genome shotgun (WGS) entry which is preliminary data.</text>
</comment>
<evidence type="ECO:0000256" key="1">
    <source>
        <dbReference type="SAM" id="MobiDB-lite"/>
    </source>
</evidence>
<evidence type="ECO:0000313" key="3">
    <source>
        <dbReference type="Proteomes" id="UP000054821"/>
    </source>
</evidence>
<feature type="compositionally biased region" description="Polar residues" evidence="1">
    <location>
        <begin position="15"/>
        <end position="25"/>
    </location>
</feature>
<keyword evidence="3" id="KW-1185">Reference proteome</keyword>
<dbReference type="Proteomes" id="UP000054821">
    <property type="component" value="Unassembled WGS sequence"/>
</dbReference>
<protein>
    <submittedName>
        <fullName evidence="2">Uncharacterized protein</fullName>
    </submittedName>
</protein>
<organism evidence="2 3">
    <name type="scientific">Trichoderma gamsii</name>
    <dbReference type="NCBI Taxonomy" id="398673"/>
    <lineage>
        <taxon>Eukaryota</taxon>
        <taxon>Fungi</taxon>
        <taxon>Dikarya</taxon>
        <taxon>Ascomycota</taxon>
        <taxon>Pezizomycotina</taxon>
        <taxon>Sordariomycetes</taxon>
        <taxon>Hypocreomycetidae</taxon>
        <taxon>Hypocreales</taxon>
        <taxon>Hypocreaceae</taxon>
        <taxon>Trichoderma</taxon>
    </lineage>
</organism>
<proteinExistence type="predicted"/>
<name>A0A2P4ZS76_9HYPO</name>
<sequence>MDSSSNKQDPIESATVDSQAANSQAAKAEPAANASTKEELPAIENLCLHQPMAVGSGKEYIEKLRSLESAWGQVHHGVQRRTNTLNELRSGFSDFKKEVQAVERMLKARKSKKSRK</sequence>
<dbReference type="RefSeq" id="XP_018666113.1">
    <property type="nucleotide sequence ID" value="XM_018800648.1"/>
</dbReference>